<gene>
    <name evidence="2" type="ORF">LCGC14_1469840</name>
</gene>
<reference evidence="2" key="1">
    <citation type="journal article" date="2015" name="Nature">
        <title>Complex archaea that bridge the gap between prokaryotes and eukaryotes.</title>
        <authorList>
            <person name="Spang A."/>
            <person name="Saw J.H."/>
            <person name="Jorgensen S.L."/>
            <person name="Zaremba-Niedzwiedzka K."/>
            <person name="Martijn J."/>
            <person name="Lind A.E."/>
            <person name="van Eijk R."/>
            <person name="Schleper C."/>
            <person name="Guy L."/>
            <person name="Ettema T.J."/>
        </authorList>
    </citation>
    <scope>NUCLEOTIDE SEQUENCE</scope>
</reference>
<comment type="caution">
    <text evidence="2">The sequence shown here is derived from an EMBL/GenBank/DDBJ whole genome shotgun (WGS) entry which is preliminary data.</text>
</comment>
<sequence>MATPTTIADAITQTALNPKSASTDKGRIEAHDIGDLLDALRHESAGTAAGKNHFGLRIVKLDFPGAG</sequence>
<proteinExistence type="predicted"/>
<feature type="compositionally biased region" description="Polar residues" evidence="1">
    <location>
        <begin position="1"/>
        <end position="21"/>
    </location>
</feature>
<feature type="region of interest" description="Disordered" evidence="1">
    <location>
        <begin position="1"/>
        <end position="25"/>
    </location>
</feature>
<dbReference type="AlphaFoldDB" id="A0A0F9MEI2"/>
<protein>
    <submittedName>
        <fullName evidence="2">Uncharacterized protein</fullName>
    </submittedName>
</protein>
<accession>A0A0F9MEI2</accession>
<dbReference type="EMBL" id="LAZR01010327">
    <property type="protein sequence ID" value="KKM67562.1"/>
    <property type="molecule type" value="Genomic_DNA"/>
</dbReference>
<organism evidence="2">
    <name type="scientific">marine sediment metagenome</name>
    <dbReference type="NCBI Taxonomy" id="412755"/>
    <lineage>
        <taxon>unclassified sequences</taxon>
        <taxon>metagenomes</taxon>
        <taxon>ecological metagenomes</taxon>
    </lineage>
</organism>
<name>A0A0F9MEI2_9ZZZZ</name>
<evidence type="ECO:0000313" key="2">
    <source>
        <dbReference type="EMBL" id="KKM67562.1"/>
    </source>
</evidence>
<evidence type="ECO:0000256" key="1">
    <source>
        <dbReference type="SAM" id="MobiDB-lite"/>
    </source>
</evidence>